<evidence type="ECO:0000259" key="2">
    <source>
        <dbReference type="Pfam" id="PF13764"/>
    </source>
</evidence>
<dbReference type="EMBL" id="MUJZ01058144">
    <property type="protein sequence ID" value="OTF72056.1"/>
    <property type="molecule type" value="Genomic_DNA"/>
</dbReference>
<protein>
    <recommendedName>
        <fullName evidence="2">E3 ubiquitin ligase UBR4 C-terminal domain-containing protein</fullName>
    </recommendedName>
</protein>
<dbReference type="AlphaFoldDB" id="A0A1Y3AX92"/>
<evidence type="ECO:0000313" key="4">
    <source>
        <dbReference type="Proteomes" id="UP000194236"/>
    </source>
</evidence>
<organism evidence="3 4">
    <name type="scientific">Euroglyphus maynei</name>
    <name type="common">Mayne's house dust mite</name>
    <dbReference type="NCBI Taxonomy" id="6958"/>
    <lineage>
        <taxon>Eukaryota</taxon>
        <taxon>Metazoa</taxon>
        <taxon>Ecdysozoa</taxon>
        <taxon>Arthropoda</taxon>
        <taxon>Chelicerata</taxon>
        <taxon>Arachnida</taxon>
        <taxon>Acari</taxon>
        <taxon>Acariformes</taxon>
        <taxon>Sarcoptiformes</taxon>
        <taxon>Astigmata</taxon>
        <taxon>Psoroptidia</taxon>
        <taxon>Analgoidea</taxon>
        <taxon>Pyroglyphidae</taxon>
        <taxon>Pyroglyphinae</taxon>
        <taxon>Euroglyphus</taxon>
    </lineage>
</organism>
<evidence type="ECO:0000313" key="3">
    <source>
        <dbReference type="EMBL" id="OTF72056.1"/>
    </source>
</evidence>
<feature type="region of interest" description="UBR4 E3 catalytic module" evidence="1">
    <location>
        <begin position="1"/>
        <end position="104"/>
    </location>
</feature>
<accession>A0A1Y3AX92</accession>
<evidence type="ECO:0000256" key="1">
    <source>
        <dbReference type="PROSITE-ProRule" id="PRU01388"/>
    </source>
</evidence>
<dbReference type="Proteomes" id="UP000194236">
    <property type="component" value="Unassembled WGS sequence"/>
</dbReference>
<comment type="caution">
    <text evidence="3">The sequence shown here is derived from an EMBL/GenBank/DDBJ whole genome shotgun (WGS) entry which is preliminary data.</text>
</comment>
<feature type="domain" description="E3 ubiquitin ligase UBR4 C-terminal" evidence="2">
    <location>
        <begin position="4"/>
        <end position="81"/>
    </location>
</feature>
<keyword evidence="1" id="KW-0479">Metal-binding</keyword>
<dbReference type="GO" id="GO:0008270">
    <property type="term" value="F:zinc ion binding"/>
    <property type="evidence" value="ECO:0007669"/>
    <property type="project" value="UniProtKB-KW"/>
</dbReference>
<reference evidence="3 4" key="1">
    <citation type="submission" date="2017-03" db="EMBL/GenBank/DDBJ databases">
        <title>Genome Survey of Euroglyphus maynei.</title>
        <authorList>
            <person name="Arlian L.G."/>
            <person name="Morgan M.S."/>
            <person name="Rider S.D."/>
        </authorList>
    </citation>
    <scope>NUCLEOTIDE SEQUENCE [LARGE SCALE GENOMIC DNA]</scope>
    <source>
        <strain evidence="3">Arlian Lab</strain>
        <tissue evidence="3">Whole body</tissue>
    </source>
</reference>
<dbReference type="PANTHER" id="PTHR21725:SF1">
    <property type="entry name" value="E3 UBIQUITIN-PROTEIN LIGASE UBR4"/>
    <property type="match status" value="1"/>
</dbReference>
<name>A0A1Y3AX92_EURMA</name>
<keyword evidence="1" id="KW-0863">Zinc-finger</keyword>
<dbReference type="InterPro" id="IPR045189">
    <property type="entry name" value="UBR4-like"/>
</dbReference>
<keyword evidence="1" id="KW-0862">Zinc</keyword>
<dbReference type="InterPro" id="IPR025704">
    <property type="entry name" value="E3_Ub_ligase_UBR4_C"/>
</dbReference>
<comment type="similarity">
    <text evidence="1">Belongs to the UBR4 family.</text>
</comment>
<keyword evidence="4" id="KW-1185">Reference proteome</keyword>
<proteinExistence type="inferred from homology"/>
<gene>
    <name evidence="3" type="ORF">BLA29_011434</name>
</gene>
<dbReference type="PANTHER" id="PTHR21725">
    <property type="entry name" value="E3 UBIQUITIN-PROTEIN LIGASE UBR4"/>
    <property type="match status" value="1"/>
</dbReference>
<dbReference type="OrthoDB" id="30336at2759"/>
<sequence length="104" mass="12092">MELPEYSTIKPALMFFAMINLFYTVMFKSLEIKADDDWSQSLINYIRHNDQSLMESADRMLESFENDILPSTSFTEYCDAADLLRGMNAITDPDEFLKDTLRLS</sequence>
<dbReference type="Pfam" id="PF13764">
    <property type="entry name" value="E3_UbLigase_R4"/>
    <property type="match status" value="1"/>
</dbReference>
<dbReference type="PROSITE" id="PS52043">
    <property type="entry name" value="UBR4_E3"/>
    <property type="match status" value="1"/>
</dbReference>